<name>A0A158HDZ4_9BURK</name>
<dbReference type="AlphaFoldDB" id="A0A158HDZ4"/>
<proteinExistence type="predicted"/>
<organism evidence="1 2">
    <name type="scientific">Caballeronia udeis</name>
    <dbReference type="NCBI Taxonomy" id="1232866"/>
    <lineage>
        <taxon>Bacteria</taxon>
        <taxon>Pseudomonadati</taxon>
        <taxon>Pseudomonadota</taxon>
        <taxon>Betaproteobacteria</taxon>
        <taxon>Burkholderiales</taxon>
        <taxon>Burkholderiaceae</taxon>
        <taxon>Caballeronia</taxon>
    </lineage>
</organism>
<dbReference type="EMBL" id="FCOK02000029">
    <property type="protein sequence ID" value="SAL42171.1"/>
    <property type="molecule type" value="Genomic_DNA"/>
</dbReference>
<evidence type="ECO:0000313" key="2">
    <source>
        <dbReference type="Proteomes" id="UP000054683"/>
    </source>
</evidence>
<gene>
    <name evidence="1" type="ORF">AWB69_04258</name>
</gene>
<dbReference type="Proteomes" id="UP000054683">
    <property type="component" value="Unassembled WGS sequence"/>
</dbReference>
<protein>
    <submittedName>
        <fullName evidence="1">Uncharacterized protein</fullName>
    </submittedName>
</protein>
<sequence length="64" mass="6728">MSVQNENTGYEIAGKTLVPGQGNNVRIFSAMGMAVFATETTRVARPSDIEAHILACACGPVYPA</sequence>
<evidence type="ECO:0000313" key="1">
    <source>
        <dbReference type="EMBL" id="SAL42171.1"/>
    </source>
</evidence>
<accession>A0A158HDZ4</accession>
<reference evidence="1 2" key="1">
    <citation type="submission" date="2016-01" db="EMBL/GenBank/DDBJ databases">
        <authorList>
            <person name="Oliw E.H."/>
        </authorList>
    </citation>
    <scope>NUCLEOTIDE SEQUENCE [LARGE SCALE GENOMIC DNA]</scope>
    <source>
        <strain evidence="1">LMG 27134</strain>
    </source>
</reference>
<dbReference type="RefSeq" id="WP_062088137.1">
    <property type="nucleotide sequence ID" value="NZ_FCOK02000029.1"/>
</dbReference>